<dbReference type="Proteomes" id="UP000299102">
    <property type="component" value="Unassembled WGS sequence"/>
</dbReference>
<organism evidence="2 3">
    <name type="scientific">Eumeta variegata</name>
    <name type="common">Bagworm moth</name>
    <name type="synonym">Eumeta japonica</name>
    <dbReference type="NCBI Taxonomy" id="151549"/>
    <lineage>
        <taxon>Eukaryota</taxon>
        <taxon>Metazoa</taxon>
        <taxon>Ecdysozoa</taxon>
        <taxon>Arthropoda</taxon>
        <taxon>Hexapoda</taxon>
        <taxon>Insecta</taxon>
        <taxon>Pterygota</taxon>
        <taxon>Neoptera</taxon>
        <taxon>Endopterygota</taxon>
        <taxon>Lepidoptera</taxon>
        <taxon>Glossata</taxon>
        <taxon>Ditrysia</taxon>
        <taxon>Tineoidea</taxon>
        <taxon>Psychidae</taxon>
        <taxon>Oiketicinae</taxon>
        <taxon>Eumeta</taxon>
    </lineage>
</organism>
<comment type="caution">
    <text evidence="2">The sequence shown here is derived from an EMBL/GenBank/DDBJ whole genome shotgun (WGS) entry which is preliminary data.</text>
</comment>
<evidence type="ECO:0000256" key="1">
    <source>
        <dbReference type="SAM" id="MobiDB-lite"/>
    </source>
</evidence>
<keyword evidence="3" id="KW-1185">Reference proteome</keyword>
<name>A0A4C1XSD4_EUMVA</name>
<gene>
    <name evidence="2" type="ORF">EVAR_5245_1</name>
</gene>
<sequence length="112" mass="12761">MSRLAGFPEGPLFEQKYLLGLLFTENLTQYVGPRATKPYLLFASNMQLQQNLLLVRAIRIHKGGDTMNRQKLSTECVSRDLPEAASTNSKDRPRPDRRRRRSANDKCGIRAV</sequence>
<accession>A0A4C1XSD4</accession>
<proteinExistence type="predicted"/>
<reference evidence="2 3" key="1">
    <citation type="journal article" date="2019" name="Commun. Biol.">
        <title>The bagworm genome reveals a unique fibroin gene that provides high tensile strength.</title>
        <authorList>
            <person name="Kono N."/>
            <person name="Nakamura H."/>
            <person name="Ohtoshi R."/>
            <person name="Tomita M."/>
            <person name="Numata K."/>
            <person name="Arakawa K."/>
        </authorList>
    </citation>
    <scope>NUCLEOTIDE SEQUENCE [LARGE SCALE GENOMIC DNA]</scope>
</reference>
<feature type="region of interest" description="Disordered" evidence="1">
    <location>
        <begin position="75"/>
        <end position="112"/>
    </location>
</feature>
<feature type="compositionally biased region" description="Basic and acidic residues" evidence="1">
    <location>
        <begin position="102"/>
        <end position="112"/>
    </location>
</feature>
<evidence type="ECO:0000313" key="2">
    <source>
        <dbReference type="EMBL" id="GBP65099.1"/>
    </source>
</evidence>
<dbReference type="EMBL" id="BGZK01000919">
    <property type="protein sequence ID" value="GBP65099.1"/>
    <property type="molecule type" value="Genomic_DNA"/>
</dbReference>
<dbReference type="AlphaFoldDB" id="A0A4C1XSD4"/>
<evidence type="ECO:0000313" key="3">
    <source>
        <dbReference type="Proteomes" id="UP000299102"/>
    </source>
</evidence>
<protein>
    <submittedName>
        <fullName evidence="2">Uncharacterized protein</fullName>
    </submittedName>
</protein>